<dbReference type="SMART" id="SM00320">
    <property type="entry name" value="WD40"/>
    <property type="match status" value="7"/>
</dbReference>
<dbReference type="STRING" id="981085.W9QVV9"/>
<feature type="compositionally biased region" description="Basic residues" evidence="6">
    <location>
        <begin position="865"/>
        <end position="884"/>
    </location>
</feature>
<dbReference type="CDD" id="cd00200">
    <property type="entry name" value="WD40"/>
    <property type="match status" value="1"/>
</dbReference>
<dbReference type="Pfam" id="PF00400">
    <property type="entry name" value="WD40"/>
    <property type="match status" value="5"/>
</dbReference>
<feature type="region of interest" description="Disordered" evidence="6">
    <location>
        <begin position="1312"/>
        <end position="1340"/>
    </location>
</feature>
<dbReference type="PROSITE" id="PS00678">
    <property type="entry name" value="WD_REPEATS_1"/>
    <property type="match status" value="2"/>
</dbReference>
<evidence type="ECO:0000256" key="3">
    <source>
        <dbReference type="ARBA" id="ARBA00023117"/>
    </source>
</evidence>
<sequence>MALRKFVPSGEAPSVSVKPLNFSRAMDEDTRFVDSETSLAVEPDVDIDLREVYFLIMHFLSAGPCRRTYGQFWNELLEHQLLPRRYHAWYSRNGLHSGDENDDGKSFPLSYNMLVERYSHVEKDHLVKLLKQLIISTAPPSRGISGGNAPNAADVPTLMGTGSFSLLRLDDRDKVDNDIRQPPAYMRWPHMKADQVRGLSLREIGGGFARHHRAPSIRAACYAIAKPSTMVQKMQNIKRLRGHRNAVYCAIYDRTGRYVITGSDDRLVKIWSMDTAYCLASCRGHEGDITDLAVSSNNAVVASSSNDCIIRVWRLPDGQPISVLRGHTGAVTAIAFSPRPGFVYQLLSSSDDGTCRIWDARNSQLRPRLYVPRPSDNVAGRNNGPSSSVVAQNHQIFCCAFNSSGTVFVTGSSDTLARVWSALKSSPDDSDQPNHEIDVLSGHENDVNYVQFSGHAVTSRFMTADALKEENIPKFKNSWFTHDNIVTCSRDGSAIIWIPRSRRSHVKACRWTRAYHLKVPPPPMPPQPPRGGPRQRILPTPRGVNMIIWSLDNRFVLAALMDNRICVWNASDGSLVHSLTGHSDSTYVLDVHPFNPRIAMSAGYDGRTIVWDIWEGKPIRIYEMSRFELVDGKFSPDGTSIILSDDVGQLYVLNTGQGESQKDAKYDQFFLGDYRPLIQDTYGNVLDQETQITTFRRNMQDLLCDSAMIPYPEPYQSAYQQRRLGALGFEWKPTSLKLATGPDFTLDLEFQMLPLADLDILAESLPEFLDVMDWEPEIEMQSDDNDSEYNIPEGYSMGGGQGTISSDSSADSECSTGDGEGEDTQSDQLRRSKRKKQKAETEIMTSSGRRVKRRNFDEGDGNPLRNHRTRKPKSGQKASRKKSSSSKSLRPQRAAARNALTLFSKITGTSTDGEDEEGLEADTSESESTLQDSNIESDGSEKYLQNEQKKHIKGKEISVDESEEFVNHPKVPESHMSAGNRTRLVLRLPVRESNKLVVRQSIVSNDQTDLVGPSSMFPIEAIDRNGNSVKFQDPRECPDDDAKRNTIGRQEEADLDKVDRLSFSEGYKNVKIRWGGFKARSSRRLRLDEATPSNALFRTNLCLEGCREKDNDFGGYVKTESNAATDVQIQKHEVGADGVVLTDGRTMGDNACSMANGIEHSSSTECRNDDKTPKSHDMATGNATASSVDDENKVSVQLERTDDPRISSTKLRLKMTSRDPESRCEQEEKSFAGNLENGNCQSLHDNPLDMEQDLVVPVDDMANGISSDHVDGGPRESDTQRDKNAEFSVKDLMESHLRRDKMFTAVYRRTKSHKGKTAVEGNGDGRGSTSNISNNLSVGDDSIDQSIGLKASTCSPNVAADEVKLDQGLESGYKLRNTQNGSRSRNQVVREEWGLSSGMTVGLRSTRNRRGSYHVQETSPIDVRKSNKSSRKGTWLMRTTPEEGSRYIPQLGDEVVYLRQGHQEYLEHNRSREHPPWTSIKEEIRDVEFCKVQKLDYSSLPGSGESCCKMTLEFVDPASSVYGRSFRMTLPEMTDFPDFLVERARYDAAIQRNWTRRDKCQVWWKDEGEEDGSWWLCRILTVKAKSEEFPDSPWETCTVKYKDDTTEAHLHSPWELFDIDGLWKHPHIDVNSKENLKDAFAKLEKSSKPPQDRYGINHLRQLSQRTTFLNRFPVPISFEVIKCRLENNYYRSLEAVRHDFEIMLSNAEQYLGNKPEFLVKLKRLSDWLTRTFSSL</sequence>
<organism evidence="8 9">
    <name type="scientific">Morus notabilis</name>
    <dbReference type="NCBI Taxonomy" id="981085"/>
    <lineage>
        <taxon>Eukaryota</taxon>
        <taxon>Viridiplantae</taxon>
        <taxon>Streptophyta</taxon>
        <taxon>Embryophyta</taxon>
        <taxon>Tracheophyta</taxon>
        <taxon>Spermatophyta</taxon>
        <taxon>Magnoliopsida</taxon>
        <taxon>eudicotyledons</taxon>
        <taxon>Gunneridae</taxon>
        <taxon>Pentapetalae</taxon>
        <taxon>rosids</taxon>
        <taxon>fabids</taxon>
        <taxon>Rosales</taxon>
        <taxon>Moraceae</taxon>
        <taxon>Moreae</taxon>
        <taxon>Morus</taxon>
    </lineage>
</organism>
<dbReference type="InterPro" id="IPR052060">
    <property type="entry name" value="Bromo_WD_repeat"/>
</dbReference>
<dbReference type="PROSITE" id="PS50014">
    <property type="entry name" value="BROMODOMAIN_2"/>
    <property type="match status" value="1"/>
</dbReference>
<keyword evidence="9" id="KW-1185">Reference proteome</keyword>
<dbReference type="Pfam" id="PF25437">
    <property type="entry name" value="BRWD1_N"/>
    <property type="match status" value="1"/>
</dbReference>
<dbReference type="GO" id="GO:0008360">
    <property type="term" value="P:regulation of cell shape"/>
    <property type="evidence" value="ECO:0007669"/>
    <property type="project" value="TreeGrafter"/>
</dbReference>
<evidence type="ECO:0000313" key="8">
    <source>
        <dbReference type="EMBL" id="EXB55729.1"/>
    </source>
</evidence>
<evidence type="ECO:0000256" key="4">
    <source>
        <dbReference type="PROSITE-ProRule" id="PRU00035"/>
    </source>
</evidence>
<dbReference type="SUPFAM" id="SSF47370">
    <property type="entry name" value="Bromodomain"/>
    <property type="match status" value="1"/>
</dbReference>
<feature type="region of interest" description="Disordered" evidence="6">
    <location>
        <begin position="1409"/>
        <end position="1438"/>
    </location>
</feature>
<dbReference type="InterPro" id="IPR019775">
    <property type="entry name" value="WD40_repeat_CS"/>
</dbReference>
<dbReference type="eggNOG" id="KOG0644">
    <property type="taxonomic scope" value="Eukaryota"/>
</dbReference>
<evidence type="ECO:0000256" key="5">
    <source>
        <dbReference type="PROSITE-ProRule" id="PRU00221"/>
    </source>
</evidence>
<dbReference type="InterPro" id="IPR036322">
    <property type="entry name" value="WD40_repeat_dom_sf"/>
</dbReference>
<protein>
    <submittedName>
        <fullName evidence="8">Bromodomain and WD repeat-containing protein 1</fullName>
    </submittedName>
</protein>
<feature type="compositionally biased region" description="Basic and acidic residues" evidence="6">
    <location>
        <begin position="1268"/>
        <end position="1285"/>
    </location>
</feature>
<dbReference type="KEGG" id="mnt:21391117"/>
<feature type="repeat" description="WD" evidence="5">
    <location>
        <begin position="579"/>
        <end position="621"/>
    </location>
</feature>
<dbReference type="OrthoDB" id="538223at2759"/>
<dbReference type="EMBL" id="KE344264">
    <property type="protein sequence ID" value="EXB55729.1"/>
    <property type="molecule type" value="Genomic_DNA"/>
</dbReference>
<dbReference type="Proteomes" id="UP000030645">
    <property type="component" value="Unassembled WGS sequence"/>
</dbReference>
<dbReference type="PROSITE" id="PS50082">
    <property type="entry name" value="WD_REPEATS_2"/>
    <property type="match status" value="5"/>
</dbReference>
<dbReference type="GO" id="GO:0006357">
    <property type="term" value="P:regulation of transcription by RNA polymerase II"/>
    <property type="evidence" value="ECO:0007669"/>
    <property type="project" value="TreeGrafter"/>
</dbReference>
<feature type="compositionally biased region" description="Polar residues" evidence="6">
    <location>
        <begin position="1327"/>
        <end position="1337"/>
    </location>
</feature>
<dbReference type="Pfam" id="PF25313">
    <property type="entry name" value="BRWD_AD"/>
    <property type="match status" value="1"/>
</dbReference>
<dbReference type="Pfam" id="PF00439">
    <property type="entry name" value="Bromodomain"/>
    <property type="match status" value="1"/>
</dbReference>
<feature type="repeat" description="WD" evidence="5">
    <location>
        <begin position="282"/>
        <end position="323"/>
    </location>
</feature>
<feature type="repeat" description="WD" evidence="5">
    <location>
        <begin position="324"/>
        <end position="368"/>
    </location>
</feature>
<feature type="compositionally biased region" description="Low complexity" evidence="6">
    <location>
        <begin position="805"/>
        <end position="815"/>
    </location>
</feature>
<dbReference type="SUPFAM" id="SSF50978">
    <property type="entry name" value="WD40 repeat-like"/>
    <property type="match status" value="1"/>
</dbReference>
<dbReference type="CDD" id="cd05529">
    <property type="entry name" value="Bromo_WDR9_I_like"/>
    <property type="match status" value="1"/>
</dbReference>
<dbReference type="InterPro" id="IPR057452">
    <property type="entry name" value="BRWD/PHIP_N"/>
</dbReference>
<name>W9QVV9_9ROSA</name>
<dbReference type="InterPro" id="IPR057451">
    <property type="entry name" value="BRWD/PHIP_AD"/>
</dbReference>
<evidence type="ECO:0000313" key="9">
    <source>
        <dbReference type="Proteomes" id="UP000030645"/>
    </source>
</evidence>
<feature type="region of interest" description="Disordered" evidence="6">
    <location>
        <begin position="1264"/>
        <end position="1285"/>
    </location>
</feature>
<dbReference type="InterPro" id="IPR001680">
    <property type="entry name" value="WD40_rpt"/>
</dbReference>
<keyword evidence="3 4" id="KW-0103">Bromodomain</keyword>
<dbReference type="Gene3D" id="2.130.10.10">
    <property type="entry name" value="YVTN repeat-like/Quinoprotein amine dehydrogenase"/>
    <property type="match status" value="2"/>
</dbReference>
<feature type="domain" description="Bromo" evidence="7">
    <location>
        <begin position="1675"/>
        <end position="1718"/>
    </location>
</feature>
<feature type="compositionally biased region" description="Acidic residues" evidence="6">
    <location>
        <begin position="912"/>
        <end position="925"/>
    </location>
</feature>
<dbReference type="PANTHER" id="PTHR16266">
    <property type="entry name" value="WD REPEAT DOMAIN 9"/>
    <property type="match status" value="1"/>
</dbReference>
<accession>W9QVV9</accession>
<gene>
    <name evidence="8" type="ORF">L484_007724</name>
</gene>
<dbReference type="FunFam" id="2.130.10.10:FF:000440">
    <property type="entry name" value="Bromodomain and WD repeat-containing protein"/>
    <property type="match status" value="1"/>
</dbReference>
<feature type="region of interest" description="Disordered" evidence="6">
    <location>
        <begin position="782"/>
        <end position="942"/>
    </location>
</feature>
<dbReference type="InterPro" id="IPR001487">
    <property type="entry name" value="Bromodomain"/>
</dbReference>
<proteinExistence type="predicted"/>
<feature type="repeat" description="WD" evidence="5">
    <location>
        <begin position="389"/>
        <end position="421"/>
    </location>
</feature>
<dbReference type="FunFam" id="2.130.10.10:FF:000403">
    <property type="entry name" value="PH-interacting protein isoform X1"/>
    <property type="match status" value="1"/>
</dbReference>
<feature type="region of interest" description="Disordered" evidence="6">
    <location>
        <begin position="1159"/>
        <end position="1192"/>
    </location>
</feature>
<evidence type="ECO:0000256" key="6">
    <source>
        <dbReference type="SAM" id="MobiDB-lite"/>
    </source>
</evidence>
<feature type="compositionally biased region" description="Basic and acidic residues" evidence="6">
    <location>
        <begin position="1166"/>
        <end position="1177"/>
    </location>
</feature>
<dbReference type="FunFam" id="2.130.10.10:FF:000627">
    <property type="entry name" value="Bromodomain and WD repeat domain-containing protein"/>
    <property type="match status" value="1"/>
</dbReference>
<dbReference type="GO" id="GO:0007010">
    <property type="term" value="P:cytoskeleton organization"/>
    <property type="evidence" value="ECO:0007669"/>
    <property type="project" value="TreeGrafter"/>
</dbReference>
<dbReference type="Gene3D" id="1.20.920.10">
    <property type="entry name" value="Bromodomain-like"/>
    <property type="match status" value="1"/>
</dbReference>
<keyword evidence="2" id="KW-0677">Repeat</keyword>
<evidence type="ECO:0000256" key="1">
    <source>
        <dbReference type="ARBA" id="ARBA00022574"/>
    </source>
</evidence>
<dbReference type="GO" id="GO:0005634">
    <property type="term" value="C:nucleus"/>
    <property type="evidence" value="ECO:0007669"/>
    <property type="project" value="TreeGrafter"/>
</dbReference>
<reference evidence="9" key="1">
    <citation type="submission" date="2013-01" db="EMBL/GenBank/DDBJ databases">
        <title>Draft Genome Sequence of a Mulberry Tree, Morus notabilis C.K. Schneid.</title>
        <authorList>
            <person name="He N."/>
            <person name="Zhao S."/>
        </authorList>
    </citation>
    <scope>NUCLEOTIDE SEQUENCE</scope>
</reference>
<evidence type="ECO:0000256" key="2">
    <source>
        <dbReference type="ARBA" id="ARBA00022737"/>
    </source>
</evidence>
<dbReference type="InterPro" id="IPR036427">
    <property type="entry name" value="Bromodomain-like_sf"/>
</dbReference>
<feature type="compositionally biased region" description="Polar residues" evidence="6">
    <location>
        <begin position="926"/>
        <end position="937"/>
    </location>
</feature>
<evidence type="ECO:0000259" key="7">
    <source>
        <dbReference type="PROSITE" id="PS50014"/>
    </source>
</evidence>
<dbReference type="InterPro" id="IPR015943">
    <property type="entry name" value="WD40/YVTN_repeat-like_dom_sf"/>
</dbReference>
<keyword evidence="1 5" id="KW-0853">WD repeat</keyword>
<dbReference type="PROSITE" id="PS50294">
    <property type="entry name" value="WD_REPEATS_REGION"/>
    <property type="match status" value="3"/>
</dbReference>
<feature type="repeat" description="WD" evidence="5">
    <location>
        <begin position="240"/>
        <end position="281"/>
    </location>
</feature>
<dbReference type="PANTHER" id="PTHR16266:SF17">
    <property type="entry name" value="BRWD3"/>
    <property type="match status" value="1"/>
</dbReference>